<organism evidence="4 5">
    <name type="scientific">Angiostrongylus cantonensis</name>
    <name type="common">Rat lungworm</name>
    <dbReference type="NCBI Taxonomy" id="6313"/>
    <lineage>
        <taxon>Eukaryota</taxon>
        <taxon>Metazoa</taxon>
        <taxon>Ecdysozoa</taxon>
        <taxon>Nematoda</taxon>
        <taxon>Chromadorea</taxon>
        <taxon>Rhabditida</taxon>
        <taxon>Rhabditina</taxon>
        <taxon>Rhabditomorpha</taxon>
        <taxon>Strongyloidea</taxon>
        <taxon>Metastrongylidae</taxon>
        <taxon>Angiostrongylus</taxon>
    </lineage>
</organism>
<evidence type="ECO:0000256" key="2">
    <source>
        <dbReference type="ARBA" id="ARBA00022898"/>
    </source>
</evidence>
<evidence type="ECO:0000313" key="4">
    <source>
        <dbReference type="Proteomes" id="UP000035642"/>
    </source>
</evidence>
<keyword evidence="2" id="KW-0663">Pyridoxal phosphate</keyword>
<dbReference type="Gene3D" id="3.90.1150.10">
    <property type="entry name" value="Aspartate Aminotransferase, domain 1"/>
    <property type="match status" value="1"/>
</dbReference>
<sequence>MAAQVHTQLMPVKREPYRGSDILHDPVSTVDPEAFEIMKKEKGRQRRGLELIASENFTSKAVMDALASAMCNKYSEGYPGARFAL</sequence>
<reference evidence="5" key="2">
    <citation type="submission" date="2017-02" db="UniProtKB">
        <authorList>
            <consortium name="WormBaseParasite"/>
        </authorList>
    </citation>
    <scope>IDENTIFICATION</scope>
</reference>
<dbReference type="Pfam" id="PF00464">
    <property type="entry name" value="SHMT"/>
    <property type="match status" value="1"/>
</dbReference>
<dbReference type="InterPro" id="IPR049943">
    <property type="entry name" value="Ser_HO-MeTrfase-like"/>
</dbReference>
<evidence type="ECO:0000256" key="1">
    <source>
        <dbReference type="ARBA" id="ARBA00001933"/>
    </source>
</evidence>
<dbReference type="InterPro" id="IPR015421">
    <property type="entry name" value="PyrdxlP-dep_Trfase_major"/>
</dbReference>
<accession>A0A0K0CWA3</accession>
<dbReference type="STRING" id="6313.A0A0K0CWA3"/>
<protein>
    <submittedName>
        <fullName evidence="5">Glycine hydroxymethyltransferase</fullName>
    </submittedName>
</protein>
<dbReference type="GO" id="GO:0035999">
    <property type="term" value="P:tetrahydrofolate interconversion"/>
    <property type="evidence" value="ECO:0007669"/>
    <property type="project" value="UniProtKB-UniPathway"/>
</dbReference>
<dbReference type="GO" id="GO:0030170">
    <property type="term" value="F:pyridoxal phosphate binding"/>
    <property type="evidence" value="ECO:0007669"/>
    <property type="project" value="TreeGrafter"/>
</dbReference>
<keyword evidence="4" id="KW-1185">Reference proteome</keyword>
<dbReference type="InterPro" id="IPR015424">
    <property type="entry name" value="PyrdxlP-dep_Trfase"/>
</dbReference>
<dbReference type="GO" id="GO:0005634">
    <property type="term" value="C:nucleus"/>
    <property type="evidence" value="ECO:0007669"/>
    <property type="project" value="TreeGrafter"/>
</dbReference>
<dbReference type="AlphaFoldDB" id="A0A0K0CWA3"/>
<dbReference type="Proteomes" id="UP000035642">
    <property type="component" value="Unassembled WGS sequence"/>
</dbReference>
<dbReference type="SUPFAM" id="SSF53383">
    <property type="entry name" value="PLP-dependent transferases"/>
    <property type="match status" value="1"/>
</dbReference>
<evidence type="ECO:0000259" key="3">
    <source>
        <dbReference type="Pfam" id="PF00464"/>
    </source>
</evidence>
<dbReference type="PANTHER" id="PTHR11680">
    <property type="entry name" value="SERINE HYDROXYMETHYLTRANSFERASE"/>
    <property type="match status" value="1"/>
</dbReference>
<name>A0A0K0CWA3_ANGCA</name>
<feature type="domain" description="Serine hydroxymethyltransferase-like" evidence="3">
    <location>
        <begin position="28"/>
        <end position="83"/>
    </location>
</feature>
<dbReference type="GO" id="GO:0005739">
    <property type="term" value="C:mitochondrion"/>
    <property type="evidence" value="ECO:0007669"/>
    <property type="project" value="TreeGrafter"/>
</dbReference>
<dbReference type="InterPro" id="IPR015422">
    <property type="entry name" value="PyrdxlP-dep_Trfase_small"/>
</dbReference>
<dbReference type="GO" id="GO:0004372">
    <property type="term" value="F:glycine hydroxymethyltransferase activity"/>
    <property type="evidence" value="ECO:0007669"/>
    <property type="project" value="TreeGrafter"/>
</dbReference>
<dbReference type="Gene3D" id="3.40.640.10">
    <property type="entry name" value="Type I PLP-dependent aspartate aminotransferase-like (Major domain)"/>
    <property type="match status" value="1"/>
</dbReference>
<comment type="cofactor">
    <cofactor evidence="1">
        <name>pyridoxal 5'-phosphate</name>
        <dbReference type="ChEBI" id="CHEBI:597326"/>
    </cofactor>
</comment>
<dbReference type="InterPro" id="IPR039429">
    <property type="entry name" value="SHMT-like_dom"/>
</dbReference>
<dbReference type="GO" id="GO:0019264">
    <property type="term" value="P:glycine biosynthetic process from serine"/>
    <property type="evidence" value="ECO:0007669"/>
    <property type="project" value="TreeGrafter"/>
</dbReference>
<reference evidence="4" key="1">
    <citation type="submission" date="2012-09" db="EMBL/GenBank/DDBJ databases">
        <authorList>
            <person name="Martin A.A."/>
        </authorList>
    </citation>
    <scope>NUCLEOTIDE SEQUENCE</scope>
</reference>
<proteinExistence type="predicted"/>
<dbReference type="WBParaSite" id="ACAC_0000170001-mRNA-1">
    <property type="protein sequence ID" value="ACAC_0000170001-mRNA-1"/>
    <property type="gene ID" value="ACAC_0000170001"/>
</dbReference>
<dbReference type="UniPathway" id="UPA00193"/>
<dbReference type="PANTHER" id="PTHR11680:SF59">
    <property type="entry name" value="SERINE HYDROXYMETHYLTRANSFERASE, CYTOSOLIC"/>
    <property type="match status" value="1"/>
</dbReference>
<evidence type="ECO:0000313" key="5">
    <source>
        <dbReference type="WBParaSite" id="ACAC_0000170001-mRNA-1"/>
    </source>
</evidence>